<protein>
    <submittedName>
        <fullName evidence="4">DNA-binding CsgD family transcriptional regulator</fullName>
    </submittedName>
</protein>
<evidence type="ECO:0000256" key="1">
    <source>
        <dbReference type="SAM" id="MobiDB-lite"/>
    </source>
</evidence>
<dbReference type="InterPro" id="IPR036388">
    <property type="entry name" value="WH-like_DNA-bd_sf"/>
</dbReference>
<dbReference type="AlphaFoldDB" id="A0A840YXK3"/>
<dbReference type="Gene3D" id="1.10.10.10">
    <property type="entry name" value="Winged helix-like DNA-binding domain superfamily/Winged helix DNA-binding domain"/>
    <property type="match status" value="1"/>
</dbReference>
<dbReference type="InterPro" id="IPR016032">
    <property type="entry name" value="Sig_transdc_resp-reg_C-effctor"/>
</dbReference>
<dbReference type="GO" id="GO:0003677">
    <property type="term" value="F:DNA binding"/>
    <property type="evidence" value="ECO:0007669"/>
    <property type="project" value="UniProtKB-KW"/>
</dbReference>
<proteinExistence type="predicted"/>
<keyword evidence="2" id="KW-0472">Membrane</keyword>
<keyword evidence="5" id="KW-1185">Reference proteome</keyword>
<dbReference type="SMART" id="SM00421">
    <property type="entry name" value="HTH_LUXR"/>
    <property type="match status" value="1"/>
</dbReference>
<keyword evidence="2" id="KW-1133">Transmembrane helix</keyword>
<dbReference type="RefSeq" id="WP_184002037.1">
    <property type="nucleotide sequence ID" value="NZ_BAABIF010000004.1"/>
</dbReference>
<comment type="caution">
    <text evidence="4">The sequence shown here is derived from an EMBL/GenBank/DDBJ whole genome shotgun (WGS) entry which is preliminary data.</text>
</comment>
<reference evidence="4 5" key="1">
    <citation type="submission" date="2020-08" db="EMBL/GenBank/DDBJ databases">
        <title>Genomic Encyclopedia of Type Strains, Phase IV (KMG-IV): sequencing the most valuable type-strain genomes for metagenomic binning, comparative biology and taxonomic classification.</title>
        <authorList>
            <person name="Goeker M."/>
        </authorList>
    </citation>
    <scope>NUCLEOTIDE SEQUENCE [LARGE SCALE GENOMIC DNA]</scope>
    <source>
        <strain evidence="4 5">DSM 27203</strain>
    </source>
</reference>
<dbReference type="PRINTS" id="PR00038">
    <property type="entry name" value="HTHLUXR"/>
</dbReference>
<dbReference type="GO" id="GO:0006355">
    <property type="term" value="P:regulation of DNA-templated transcription"/>
    <property type="evidence" value="ECO:0007669"/>
    <property type="project" value="InterPro"/>
</dbReference>
<feature type="region of interest" description="Disordered" evidence="1">
    <location>
        <begin position="69"/>
        <end position="106"/>
    </location>
</feature>
<sequence length="260" mass="28204">MNTPNEQGVGALSEKEKQTLRLIVRGYDAKSTARRLGLSVHTINERLRGARRKMMVSSSREAARLLLEAEQGNAMPPTPESFGDKQLGEDAGAPTADHQATPIRGAGKGRRRFPIIIGGLCMTFVLGFLALAALPQSGSAPTATPTAAATTVNPQALAMARHWLELLDRGDWKASYAQTTASFQKHNTLQAWTKASERARVPLGAMQSRTLLSADDMPAPPHGYTVLKFKIDYANRPDAVVTLSLDREDGNWRVAGVYIE</sequence>
<evidence type="ECO:0000256" key="2">
    <source>
        <dbReference type="SAM" id="Phobius"/>
    </source>
</evidence>
<accession>A0A840YXK3</accession>
<dbReference type="CDD" id="cd06170">
    <property type="entry name" value="LuxR_C_like"/>
    <property type="match status" value="1"/>
</dbReference>
<gene>
    <name evidence="4" type="ORF">FHR23_001305</name>
</gene>
<dbReference type="Pfam" id="PF00196">
    <property type="entry name" value="GerE"/>
    <property type="match status" value="1"/>
</dbReference>
<feature type="transmembrane region" description="Helical" evidence="2">
    <location>
        <begin position="113"/>
        <end position="134"/>
    </location>
</feature>
<keyword evidence="2" id="KW-0812">Transmembrane</keyword>
<dbReference type="InterPro" id="IPR000792">
    <property type="entry name" value="Tscrpt_reg_LuxR_C"/>
</dbReference>
<organism evidence="4 5">
    <name type="scientific">Stakelama sediminis</name>
    <dbReference type="NCBI Taxonomy" id="463200"/>
    <lineage>
        <taxon>Bacteria</taxon>
        <taxon>Pseudomonadati</taxon>
        <taxon>Pseudomonadota</taxon>
        <taxon>Alphaproteobacteria</taxon>
        <taxon>Sphingomonadales</taxon>
        <taxon>Sphingomonadaceae</taxon>
        <taxon>Stakelama</taxon>
    </lineage>
</organism>
<evidence type="ECO:0000259" key="3">
    <source>
        <dbReference type="PROSITE" id="PS50043"/>
    </source>
</evidence>
<keyword evidence="4" id="KW-0238">DNA-binding</keyword>
<dbReference type="InterPro" id="IPR025091">
    <property type="entry name" value="DUF4019"/>
</dbReference>
<name>A0A840YXK3_9SPHN</name>
<feature type="domain" description="HTH luxR-type" evidence="3">
    <location>
        <begin position="5"/>
        <end position="70"/>
    </location>
</feature>
<evidence type="ECO:0000313" key="4">
    <source>
        <dbReference type="EMBL" id="MBB5718398.1"/>
    </source>
</evidence>
<dbReference type="Proteomes" id="UP000554342">
    <property type="component" value="Unassembled WGS sequence"/>
</dbReference>
<dbReference type="EMBL" id="JACIJI010000001">
    <property type="protein sequence ID" value="MBB5718398.1"/>
    <property type="molecule type" value="Genomic_DNA"/>
</dbReference>
<evidence type="ECO:0000313" key="5">
    <source>
        <dbReference type="Proteomes" id="UP000554342"/>
    </source>
</evidence>
<dbReference type="PROSITE" id="PS50043">
    <property type="entry name" value="HTH_LUXR_2"/>
    <property type="match status" value="1"/>
</dbReference>
<dbReference type="Pfam" id="PF13211">
    <property type="entry name" value="DUF4019"/>
    <property type="match status" value="1"/>
</dbReference>
<dbReference type="SUPFAM" id="SSF46894">
    <property type="entry name" value="C-terminal effector domain of the bipartite response regulators"/>
    <property type="match status" value="1"/>
</dbReference>